<keyword evidence="3" id="KW-1185">Reference proteome</keyword>
<feature type="compositionally biased region" description="Basic and acidic residues" evidence="1">
    <location>
        <begin position="599"/>
        <end position="611"/>
    </location>
</feature>
<accession>A0A2R6WBI9</accession>
<feature type="compositionally biased region" description="Low complexity" evidence="1">
    <location>
        <begin position="617"/>
        <end position="632"/>
    </location>
</feature>
<feature type="region of interest" description="Disordered" evidence="1">
    <location>
        <begin position="365"/>
        <end position="405"/>
    </location>
</feature>
<dbReference type="Proteomes" id="UP000244005">
    <property type="component" value="Unassembled WGS sequence"/>
</dbReference>
<dbReference type="EMBL" id="KZ772786">
    <property type="protein sequence ID" value="PTQ31214.1"/>
    <property type="molecule type" value="Genomic_DNA"/>
</dbReference>
<feature type="region of interest" description="Disordered" evidence="1">
    <location>
        <begin position="530"/>
        <end position="585"/>
    </location>
</feature>
<organism evidence="2 3">
    <name type="scientific">Marchantia polymorpha</name>
    <name type="common">Common liverwort</name>
    <name type="synonym">Marchantia aquatica</name>
    <dbReference type="NCBI Taxonomy" id="3197"/>
    <lineage>
        <taxon>Eukaryota</taxon>
        <taxon>Viridiplantae</taxon>
        <taxon>Streptophyta</taxon>
        <taxon>Embryophyta</taxon>
        <taxon>Marchantiophyta</taxon>
        <taxon>Marchantiopsida</taxon>
        <taxon>Marchantiidae</taxon>
        <taxon>Marchantiales</taxon>
        <taxon>Marchantiaceae</taxon>
        <taxon>Marchantia</taxon>
    </lineage>
</organism>
<sequence>MASRNRMNFASQNNGNYQGYSSFEGGPQQLGAVNPRGLGLGGGGRRTTELSGPRRMLQQAPHYAVMDSRVVSNRSAVGMARSGLMPTSGAEIFVNNHGQHLGGRSHSYSEGGDLVPGGDNQFSSSSLRGPNSSSLYENYGLLPHEQVQLADGPIRTMYPGPEALNRGHSDVGMGLGGRLSGELVGKGGMVSGYHGYMTSEDAKFSLASASQNMQSIGYQGRQIVREGRLVQAVGYGRDDESTFAPPLSPRAMPMSPRRDDIVSMMSPRHDDLSPPMSSRRDPYDNIPRMMSPRRDDLSPPINPRRRDYSDMGMVGRSRKNREEELLRSQDFPMSPRRGAGLSPPMSPRVGWEYEAVTLSPTRLAAPMRPRPLSPPRSPIWRDGAKPPSQWDVLPSKPAVWSGSDREARVGDSRAYGADSIRGAPERLGGGYGAEMDLSRDEFRGLGQGWSMSNKGHGTDGLFVRPEDQDGLLRPPSVSGPGQMGPNFGDQSRGYRATIARPYPYYSVVNQRVGLVTKYIERERAEKVAAERAAKESTDVTNRRYNGHAGNNKPFRTERREKDVSAAVNGSRSVSKSDKNVGGASDRSLSLVAAIEMATKKSSVEKPSEKPIGRKSTNVGSSAAGSSAVGNGNTTQQTTLAVGTPTAPSNTVVGGESPKGPKAEAGKATGDAQKKDTGNARPNGVSSNSANGNSQPILKSGSKPGEPREAPKRPSLVMEIERAKKSRMLAERQRHLREVEETYYDANELSVDFISKVNRSGSRYSRMINDDPYLRRRYQGGQPGLHCLVCGKASNTFSSIYDLLTHAQGSQVQSKRIDHMGFRKALTEILKLNNTNISASNTSIKKEDELILWPPIVFVENTRTSLGEDRCWDGVTNSDMALLLHETRGPCNPIKSLDSTLMSKISSRSYRERERKERSQLTLYLNHSHVPAKLM</sequence>
<evidence type="ECO:0000313" key="2">
    <source>
        <dbReference type="EMBL" id="PTQ31214.1"/>
    </source>
</evidence>
<feature type="compositionally biased region" description="Basic and acidic residues" evidence="1">
    <location>
        <begin position="530"/>
        <end position="541"/>
    </location>
</feature>
<protein>
    <recommendedName>
        <fullName evidence="4">XS domain-containing protein</fullName>
    </recommendedName>
</protein>
<feature type="compositionally biased region" description="Pro residues" evidence="1">
    <location>
        <begin position="368"/>
        <end position="377"/>
    </location>
</feature>
<proteinExistence type="predicted"/>
<feature type="compositionally biased region" description="Polar residues" evidence="1">
    <location>
        <begin position="633"/>
        <end position="651"/>
    </location>
</feature>
<feature type="region of interest" description="Disordered" evidence="1">
    <location>
        <begin position="266"/>
        <end position="311"/>
    </location>
</feature>
<feature type="region of interest" description="Disordered" evidence="1">
    <location>
        <begin position="450"/>
        <end position="492"/>
    </location>
</feature>
<feature type="compositionally biased region" description="Basic and acidic residues" evidence="1">
    <location>
        <begin position="554"/>
        <end position="563"/>
    </location>
</feature>
<feature type="compositionally biased region" description="Polar residues" evidence="1">
    <location>
        <begin position="1"/>
        <end position="21"/>
    </location>
</feature>
<feature type="compositionally biased region" description="Low complexity" evidence="1">
    <location>
        <begin position="682"/>
        <end position="693"/>
    </location>
</feature>
<reference evidence="3" key="1">
    <citation type="journal article" date="2017" name="Cell">
        <title>Insights into land plant evolution garnered from the Marchantia polymorpha genome.</title>
        <authorList>
            <person name="Bowman J.L."/>
            <person name="Kohchi T."/>
            <person name="Yamato K.T."/>
            <person name="Jenkins J."/>
            <person name="Shu S."/>
            <person name="Ishizaki K."/>
            <person name="Yamaoka S."/>
            <person name="Nishihama R."/>
            <person name="Nakamura Y."/>
            <person name="Berger F."/>
            <person name="Adam C."/>
            <person name="Aki S.S."/>
            <person name="Althoff F."/>
            <person name="Araki T."/>
            <person name="Arteaga-Vazquez M.A."/>
            <person name="Balasubrmanian S."/>
            <person name="Barry K."/>
            <person name="Bauer D."/>
            <person name="Boehm C.R."/>
            <person name="Briginshaw L."/>
            <person name="Caballero-Perez J."/>
            <person name="Catarino B."/>
            <person name="Chen F."/>
            <person name="Chiyoda S."/>
            <person name="Chovatia M."/>
            <person name="Davies K.M."/>
            <person name="Delmans M."/>
            <person name="Demura T."/>
            <person name="Dierschke T."/>
            <person name="Dolan L."/>
            <person name="Dorantes-Acosta A.E."/>
            <person name="Eklund D.M."/>
            <person name="Florent S.N."/>
            <person name="Flores-Sandoval E."/>
            <person name="Fujiyama A."/>
            <person name="Fukuzawa H."/>
            <person name="Galik B."/>
            <person name="Grimanelli D."/>
            <person name="Grimwood J."/>
            <person name="Grossniklaus U."/>
            <person name="Hamada T."/>
            <person name="Haseloff J."/>
            <person name="Hetherington A.J."/>
            <person name="Higo A."/>
            <person name="Hirakawa Y."/>
            <person name="Hundley H.N."/>
            <person name="Ikeda Y."/>
            <person name="Inoue K."/>
            <person name="Inoue S.I."/>
            <person name="Ishida S."/>
            <person name="Jia Q."/>
            <person name="Kakita M."/>
            <person name="Kanazawa T."/>
            <person name="Kawai Y."/>
            <person name="Kawashima T."/>
            <person name="Kennedy M."/>
            <person name="Kinose K."/>
            <person name="Kinoshita T."/>
            <person name="Kohara Y."/>
            <person name="Koide E."/>
            <person name="Komatsu K."/>
            <person name="Kopischke S."/>
            <person name="Kubo M."/>
            <person name="Kyozuka J."/>
            <person name="Lagercrantz U."/>
            <person name="Lin S.S."/>
            <person name="Lindquist E."/>
            <person name="Lipzen A.M."/>
            <person name="Lu C.W."/>
            <person name="De Luna E."/>
            <person name="Martienssen R.A."/>
            <person name="Minamino N."/>
            <person name="Mizutani M."/>
            <person name="Mizutani M."/>
            <person name="Mochizuki N."/>
            <person name="Monte I."/>
            <person name="Mosher R."/>
            <person name="Nagasaki H."/>
            <person name="Nakagami H."/>
            <person name="Naramoto S."/>
            <person name="Nishitani K."/>
            <person name="Ohtani M."/>
            <person name="Okamoto T."/>
            <person name="Okumura M."/>
            <person name="Phillips J."/>
            <person name="Pollak B."/>
            <person name="Reinders A."/>
            <person name="Rovekamp M."/>
            <person name="Sano R."/>
            <person name="Sawa S."/>
            <person name="Schmid M.W."/>
            <person name="Shirakawa M."/>
            <person name="Solano R."/>
            <person name="Spunde A."/>
            <person name="Suetsugu N."/>
            <person name="Sugano S."/>
            <person name="Sugiyama A."/>
            <person name="Sun R."/>
            <person name="Suzuki Y."/>
            <person name="Takenaka M."/>
            <person name="Takezawa D."/>
            <person name="Tomogane H."/>
            <person name="Tsuzuki M."/>
            <person name="Ueda T."/>
            <person name="Umeda M."/>
            <person name="Ward J.M."/>
            <person name="Watanabe Y."/>
            <person name="Yazaki K."/>
            <person name="Yokoyama R."/>
            <person name="Yoshitake Y."/>
            <person name="Yotsui I."/>
            <person name="Zachgo S."/>
            <person name="Schmutz J."/>
        </authorList>
    </citation>
    <scope>NUCLEOTIDE SEQUENCE [LARGE SCALE GENOMIC DNA]</scope>
    <source>
        <strain evidence="3">Tak-1</strain>
    </source>
</reference>
<dbReference type="OrthoDB" id="1915348at2759"/>
<feature type="compositionally biased region" description="Basic and acidic residues" evidence="1">
    <location>
        <begin position="266"/>
        <end position="283"/>
    </location>
</feature>
<name>A0A2R6WBI9_MARPO</name>
<evidence type="ECO:0008006" key="4">
    <source>
        <dbReference type="Google" id="ProtNLM"/>
    </source>
</evidence>
<evidence type="ECO:0000256" key="1">
    <source>
        <dbReference type="SAM" id="MobiDB-lite"/>
    </source>
</evidence>
<dbReference type="PANTHER" id="PTHR46619:SF2">
    <property type="entry name" value="XS DOMAIN PROTEIN"/>
    <property type="match status" value="1"/>
</dbReference>
<gene>
    <name evidence="2" type="ORF">MARPO_0114s0031</name>
</gene>
<dbReference type="AlphaFoldDB" id="A0A2R6WBI9"/>
<feature type="region of interest" description="Disordered" evidence="1">
    <location>
        <begin position="35"/>
        <end position="54"/>
    </location>
</feature>
<evidence type="ECO:0000313" key="3">
    <source>
        <dbReference type="Proteomes" id="UP000244005"/>
    </source>
</evidence>
<dbReference type="PANTHER" id="PTHR46619">
    <property type="entry name" value="RNA RECOGNITION MOTIF XS DOMAIN PROTEIN-RELATED"/>
    <property type="match status" value="1"/>
</dbReference>
<dbReference type="Gramene" id="Mp4g06220.1">
    <property type="protein sequence ID" value="Mp4g06220.1.cds"/>
    <property type="gene ID" value="Mp4g06220"/>
</dbReference>
<feature type="region of interest" description="Disordered" evidence="1">
    <location>
        <begin position="599"/>
        <end position="715"/>
    </location>
</feature>
<feature type="region of interest" description="Disordered" evidence="1">
    <location>
        <begin position="1"/>
        <end position="30"/>
    </location>
</feature>